<dbReference type="NCBIfam" id="TIGR01439">
    <property type="entry name" value="lp_hng_hel_AbrB"/>
    <property type="match status" value="1"/>
</dbReference>
<evidence type="ECO:0000256" key="1">
    <source>
        <dbReference type="PROSITE-ProRule" id="PRU01076"/>
    </source>
</evidence>
<comment type="caution">
    <text evidence="3">The sequence shown here is derived from an EMBL/GenBank/DDBJ whole genome shotgun (WGS) entry which is preliminary data.</text>
</comment>
<dbReference type="Proteomes" id="UP000474565">
    <property type="component" value="Unassembled WGS sequence"/>
</dbReference>
<feature type="domain" description="SpoVT-AbrB" evidence="2">
    <location>
        <begin position="1"/>
        <end position="46"/>
    </location>
</feature>
<dbReference type="Pfam" id="PF04014">
    <property type="entry name" value="MazE_antitoxin"/>
    <property type="match status" value="1"/>
</dbReference>
<dbReference type="InterPro" id="IPR007159">
    <property type="entry name" value="SpoVT-AbrB_dom"/>
</dbReference>
<dbReference type="EMBL" id="WWCP01000028">
    <property type="protein sequence ID" value="MYM84154.1"/>
    <property type="molecule type" value="Genomic_DNA"/>
</dbReference>
<dbReference type="Gene3D" id="2.10.260.10">
    <property type="match status" value="1"/>
</dbReference>
<dbReference type="GO" id="GO:0003677">
    <property type="term" value="F:DNA binding"/>
    <property type="evidence" value="ECO:0007669"/>
    <property type="project" value="UniProtKB-UniRule"/>
</dbReference>
<dbReference type="PROSITE" id="PS51740">
    <property type="entry name" value="SPOVT_ABRB"/>
    <property type="match status" value="1"/>
</dbReference>
<name>A0A6L8MN30_9BURK</name>
<organism evidence="3 4">
    <name type="scientific">Duganella lactea</name>
    <dbReference type="NCBI Taxonomy" id="2692173"/>
    <lineage>
        <taxon>Bacteria</taxon>
        <taxon>Pseudomonadati</taxon>
        <taxon>Pseudomonadota</taxon>
        <taxon>Betaproteobacteria</taxon>
        <taxon>Burkholderiales</taxon>
        <taxon>Oxalobacteraceae</taxon>
        <taxon>Telluria group</taxon>
        <taxon>Duganella</taxon>
    </lineage>
</organism>
<evidence type="ECO:0000259" key="2">
    <source>
        <dbReference type="PROSITE" id="PS51740"/>
    </source>
</evidence>
<dbReference type="AlphaFoldDB" id="A0A6L8MN30"/>
<dbReference type="InterPro" id="IPR037914">
    <property type="entry name" value="SpoVT-AbrB_sf"/>
</dbReference>
<accession>A0A6L8MN30</accession>
<dbReference type="SUPFAM" id="SSF89447">
    <property type="entry name" value="AbrB/MazE/MraZ-like"/>
    <property type="match status" value="1"/>
</dbReference>
<keyword evidence="1 3" id="KW-0238">DNA-binding</keyword>
<protein>
    <submittedName>
        <fullName evidence="3">AbrB/MazE/SpoVT family DNA-binding domain-containing protein</fullName>
    </submittedName>
</protein>
<dbReference type="SMART" id="SM00966">
    <property type="entry name" value="SpoVT_AbrB"/>
    <property type="match status" value="1"/>
</dbReference>
<evidence type="ECO:0000313" key="3">
    <source>
        <dbReference type="EMBL" id="MYM84154.1"/>
    </source>
</evidence>
<reference evidence="3 4" key="1">
    <citation type="submission" date="2019-12" db="EMBL/GenBank/DDBJ databases">
        <title>Novel species isolated from a subtropical stream in China.</title>
        <authorList>
            <person name="Lu H."/>
        </authorList>
    </citation>
    <scope>NUCLEOTIDE SEQUENCE [LARGE SCALE GENOMIC DNA]</scope>
    <source>
        <strain evidence="3 4">FT50W</strain>
    </source>
</reference>
<gene>
    <name evidence="3" type="ORF">GTP44_19640</name>
</gene>
<evidence type="ECO:0000313" key="4">
    <source>
        <dbReference type="Proteomes" id="UP000474565"/>
    </source>
</evidence>
<proteinExistence type="predicted"/>
<sequence>MMVTMTSKGRITLPKKLRDQLGLVPGARLAFSLLGDGSVVMRVKHRRLSSLAGILTRPDQPTISIDNMKR</sequence>